<evidence type="ECO:0000256" key="1">
    <source>
        <dbReference type="SAM" id="MobiDB-lite"/>
    </source>
</evidence>
<proteinExistence type="predicted"/>
<name>A0A090MK27_AFIFE</name>
<dbReference type="AlphaFoldDB" id="A0A090MK27"/>
<sequence length="50" mass="5776">MAADDSDPFEQGKLARFNHEPRKNPYPEGTEQHDRWEQGYDFVARGLVAV</sequence>
<organism evidence="2 3">
    <name type="scientific">Afipia felis</name>
    <name type="common">Cat scratch disease bacillus</name>
    <dbReference type="NCBI Taxonomy" id="1035"/>
    <lineage>
        <taxon>Bacteria</taxon>
        <taxon>Pseudomonadati</taxon>
        <taxon>Pseudomonadota</taxon>
        <taxon>Alphaproteobacteria</taxon>
        <taxon>Hyphomicrobiales</taxon>
        <taxon>Nitrobacteraceae</taxon>
        <taxon>Afipia</taxon>
    </lineage>
</organism>
<keyword evidence="3" id="KW-1185">Reference proteome</keyword>
<feature type="region of interest" description="Disordered" evidence="1">
    <location>
        <begin position="1"/>
        <end position="33"/>
    </location>
</feature>
<evidence type="ECO:0000313" key="3">
    <source>
        <dbReference type="Proteomes" id="UP000035762"/>
    </source>
</evidence>
<accession>A0A090MK27</accession>
<dbReference type="RefSeq" id="WP_009340844.1">
    <property type="nucleotide sequence ID" value="NZ_CCAZ020000001.1"/>
</dbReference>
<gene>
    <name evidence="2" type="ORF">BN961_01209</name>
</gene>
<dbReference type="Proteomes" id="UP000035762">
    <property type="component" value="Unassembled WGS sequence"/>
</dbReference>
<dbReference type="EMBL" id="CCAZ020000001">
    <property type="protein sequence ID" value="CEG07806.1"/>
    <property type="molecule type" value="Genomic_DNA"/>
</dbReference>
<evidence type="ECO:0000313" key="2">
    <source>
        <dbReference type="EMBL" id="CEG07806.1"/>
    </source>
</evidence>
<feature type="compositionally biased region" description="Basic and acidic residues" evidence="1">
    <location>
        <begin position="17"/>
        <end position="33"/>
    </location>
</feature>
<comment type="caution">
    <text evidence="2">The sequence shown here is derived from an EMBL/GenBank/DDBJ whole genome shotgun (WGS) entry which is preliminary data.</text>
</comment>
<protein>
    <submittedName>
        <fullName evidence="2">Uncharacterized protein</fullName>
    </submittedName>
</protein>
<reference evidence="2 3" key="1">
    <citation type="journal article" date="2014" name="Genome Announc.">
        <title>Genome Sequence of Afipia felis Strain 76713, Isolated in Hospital Water Using an Amoeba Co-Culture Procedure.</title>
        <authorList>
            <person name="Benamar S."/>
            <person name="La Scola B."/>
            <person name="Croce O."/>
        </authorList>
    </citation>
    <scope>NUCLEOTIDE SEQUENCE [LARGE SCALE GENOMIC DNA]</scope>
    <source>
        <strain evidence="2 3">76713</strain>
    </source>
</reference>